<dbReference type="GO" id="GO:0016020">
    <property type="term" value="C:membrane"/>
    <property type="evidence" value="ECO:0007669"/>
    <property type="project" value="UniProtKB-SubCell"/>
</dbReference>
<gene>
    <name evidence="6" type="ORF">L203_101774</name>
</gene>
<evidence type="ECO:0000256" key="2">
    <source>
        <dbReference type="ARBA" id="ARBA00009160"/>
    </source>
</evidence>
<keyword evidence="3" id="KW-0812">Transmembrane</keyword>
<dbReference type="RefSeq" id="XP_066067306.1">
    <property type="nucleotide sequence ID" value="XM_066211209.1"/>
</dbReference>
<evidence type="ECO:0000313" key="6">
    <source>
        <dbReference type="EMBL" id="WVN86606.1"/>
    </source>
</evidence>
<dbReference type="GeneID" id="91085987"/>
<name>A0A1E3IGT5_9TREE</name>
<reference evidence="6" key="2">
    <citation type="journal article" date="2022" name="Elife">
        <title>Obligate sexual reproduction of a homothallic fungus closely related to the Cryptococcus pathogenic species complex.</title>
        <authorList>
            <person name="Passer A.R."/>
            <person name="Clancey S.A."/>
            <person name="Shea T."/>
            <person name="David-Palma M."/>
            <person name="Averette A.F."/>
            <person name="Boekhout T."/>
            <person name="Porcel B.M."/>
            <person name="Nowrousian M."/>
            <person name="Cuomo C.A."/>
            <person name="Sun S."/>
            <person name="Heitman J."/>
            <person name="Coelho M.A."/>
        </authorList>
    </citation>
    <scope>NUCLEOTIDE SEQUENCE</scope>
    <source>
        <strain evidence="6">CBS 7841</strain>
    </source>
</reference>
<keyword evidence="7" id="KW-1185">Reference proteome</keyword>
<evidence type="ECO:0000256" key="1">
    <source>
        <dbReference type="ARBA" id="ARBA00004370"/>
    </source>
</evidence>
<accession>A0A1E3IGT5</accession>
<dbReference type="EMBL" id="CP143785">
    <property type="protein sequence ID" value="WVN86606.1"/>
    <property type="molecule type" value="Genomic_DNA"/>
</dbReference>
<evidence type="ECO:0000256" key="3">
    <source>
        <dbReference type="ARBA" id="ARBA00022692"/>
    </source>
</evidence>
<evidence type="ECO:0000256" key="4">
    <source>
        <dbReference type="ARBA" id="ARBA00022989"/>
    </source>
</evidence>
<sequence>MSFRPTLLSSIIRPWPTSSMTFSRPLRSYHVYRRPAFRVRDIAIARPIPSPSWKASPLGLGIAASLAIFAFIPSQQVQCQSFVSQATSPRLTNNASHVLDEERSTSIVNAYELSFGAICGICAGVFVKKGAKAIAFLLGGAFVFLQYLASKSYINVDWTKIGTRYDSAFGTKTATGGYKGPTVGRVWTGLVDFLTSNFQQRASFLAGLALGIRLG</sequence>
<organism evidence="6 7">
    <name type="scientific">Cryptococcus depauperatus CBS 7841</name>
    <dbReference type="NCBI Taxonomy" id="1295531"/>
    <lineage>
        <taxon>Eukaryota</taxon>
        <taxon>Fungi</taxon>
        <taxon>Dikarya</taxon>
        <taxon>Basidiomycota</taxon>
        <taxon>Agaricomycotina</taxon>
        <taxon>Tremellomycetes</taxon>
        <taxon>Tremellales</taxon>
        <taxon>Cryptococcaceae</taxon>
        <taxon>Cryptococcus</taxon>
    </lineage>
</organism>
<dbReference type="InterPro" id="IPR007014">
    <property type="entry name" value="FUN14"/>
</dbReference>
<evidence type="ECO:0000313" key="7">
    <source>
        <dbReference type="Proteomes" id="UP000094043"/>
    </source>
</evidence>
<dbReference type="PANTHER" id="PTHR21346:SF10">
    <property type="entry name" value="TRANSMEMBRANE PROTEIN"/>
    <property type="match status" value="1"/>
</dbReference>
<dbReference type="Proteomes" id="UP000094043">
    <property type="component" value="Chromosome 2"/>
</dbReference>
<comment type="similarity">
    <text evidence="2">Belongs to the FUN14 family.</text>
</comment>
<keyword evidence="5" id="KW-0472">Membrane</keyword>
<dbReference type="PANTHER" id="PTHR21346">
    <property type="entry name" value="FUN14 DOMAIN CONTAINING"/>
    <property type="match status" value="1"/>
</dbReference>
<protein>
    <submittedName>
        <fullName evidence="6">Uncharacterized protein</fullName>
    </submittedName>
</protein>
<comment type="subcellular location">
    <subcellularLocation>
        <location evidence="1">Membrane</location>
    </subcellularLocation>
</comment>
<evidence type="ECO:0000256" key="5">
    <source>
        <dbReference type="ARBA" id="ARBA00023136"/>
    </source>
</evidence>
<dbReference type="OrthoDB" id="163794at2759"/>
<dbReference type="AlphaFoldDB" id="A0A1E3IGT5"/>
<dbReference type="VEuPathDB" id="FungiDB:L203_03010"/>
<proteinExistence type="inferred from homology"/>
<reference evidence="6" key="1">
    <citation type="submission" date="2016-06" db="EMBL/GenBank/DDBJ databases">
        <authorList>
            <person name="Cuomo C."/>
            <person name="Litvintseva A."/>
            <person name="Heitman J."/>
            <person name="Chen Y."/>
            <person name="Sun S."/>
            <person name="Springer D."/>
            <person name="Dromer F."/>
            <person name="Young S."/>
            <person name="Zeng Q."/>
            <person name="Chapman S."/>
            <person name="Gujja S."/>
            <person name="Saif S."/>
            <person name="Birren B."/>
        </authorList>
    </citation>
    <scope>NUCLEOTIDE SEQUENCE</scope>
    <source>
        <strain evidence="6">CBS 7841</strain>
    </source>
</reference>
<keyword evidence="4" id="KW-1133">Transmembrane helix</keyword>
<dbReference type="Pfam" id="PF04930">
    <property type="entry name" value="FUN14"/>
    <property type="match status" value="1"/>
</dbReference>
<reference evidence="6" key="3">
    <citation type="submission" date="2024-01" db="EMBL/GenBank/DDBJ databases">
        <authorList>
            <person name="Coelho M.A."/>
            <person name="David-Palma M."/>
            <person name="Shea T."/>
            <person name="Sun S."/>
            <person name="Cuomo C.A."/>
            <person name="Heitman J."/>
        </authorList>
    </citation>
    <scope>NUCLEOTIDE SEQUENCE</scope>
    <source>
        <strain evidence="6">CBS 7841</strain>
    </source>
</reference>
<dbReference type="KEGG" id="cdep:91085987"/>